<organism evidence="3 4">
    <name type="scientific">Sphaerisporangium rubeum</name>
    <dbReference type="NCBI Taxonomy" id="321317"/>
    <lineage>
        <taxon>Bacteria</taxon>
        <taxon>Bacillati</taxon>
        <taxon>Actinomycetota</taxon>
        <taxon>Actinomycetes</taxon>
        <taxon>Streptosporangiales</taxon>
        <taxon>Streptosporangiaceae</taxon>
        <taxon>Sphaerisporangium</taxon>
    </lineage>
</organism>
<evidence type="ECO:0000256" key="1">
    <source>
        <dbReference type="ARBA" id="ARBA00023172"/>
    </source>
</evidence>
<feature type="domain" description="Tyr recombinase" evidence="2">
    <location>
        <begin position="235"/>
        <end position="449"/>
    </location>
</feature>
<dbReference type="GO" id="GO:0003677">
    <property type="term" value="F:DNA binding"/>
    <property type="evidence" value="ECO:0007669"/>
    <property type="project" value="InterPro"/>
</dbReference>
<name>A0A7X0IMI9_9ACTN</name>
<dbReference type="AlphaFoldDB" id="A0A7X0IMI9"/>
<dbReference type="PANTHER" id="PTHR30349:SF64">
    <property type="entry name" value="PROPHAGE INTEGRASE INTD-RELATED"/>
    <property type="match status" value="1"/>
</dbReference>
<evidence type="ECO:0000313" key="3">
    <source>
        <dbReference type="EMBL" id="MBB6476472.1"/>
    </source>
</evidence>
<dbReference type="InterPro" id="IPR002104">
    <property type="entry name" value="Integrase_catalytic"/>
</dbReference>
<dbReference type="RefSeq" id="WP_184986537.1">
    <property type="nucleotide sequence ID" value="NZ_BAAALO010000059.1"/>
</dbReference>
<accession>A0A7X0IMI9</accession>
<sequence length="456" mass="51043">MNSSYDVKFFEIYRNQSSKTPSYVARWSVAGRRTSKTFRTKELANSHMRDLRLAAKNGEAFDIDTGLPESMLAREPNQSGPTFLIFAQRFIAQRWKTSAARTRETDVYALLALVPALVKDLPGRPDVDDMRRVLREYYLLPDERRGELRAAQAPVLRWLETASLPLADLEQARVIRLGLDAISVTFKRERAAANTVLRKREVFHHLLELAVEEKMFGVNPLDGVKWTPPEAVDAVDPRTVVNPHQARALLDAAPRVGRTRGARMRAMYACMYYAALRPEEAAGLKRANCDLPREGWGLLTLEAARPFANKRYTDSGAAHDDRGLKHRADKDTRPVPIPPALVKILREHLEEFGVASDGRLFATSKGGLYTNSAISRVWKSVRKQAFTPEQVLSSLAATPYDLRHAAVSLWLASGVAPTEVAKRAGHSVEVLQRVYAKVIDGQRELANSKILNALNE</sequence>
<keyword evidence="4" id="KW-1185">Reference proteome</keyword>
<reference evidence="3 4" key="1">
    <citation type="submission" date="2020-08" db="EMBL/GenBank/DDBJ databases">
        <title>Sequencing the genomes of 1000 actinobacteria strains.</title>
        <authorList>
            <person name="Klenk H.-P."/>
        </authorList>
    </citation>
    <scope>NUCLEOTIDE SEQUENCE [LARGE SCALE GENOMIC DNA]</scope>
    <source>
        <strain evidence="3 4">DSM 44936</strain>
    </source>
</reference>
<dbReference type="GO" id="GO:0006310">
    <property type="term" value="P:DNA recombination"/>
    <property type="evidence" value="ECO:0007669"/>
    <property type="project" value="UniProtKB-KW"/>
</dbReference>
<dbReference type="PROSITE" id="PS51898">
    <property type="entry name" value="TYR_RECOMBINASE"/>
    <property type="match status" value="1"/>
</dbReference>
<proteinExistence type="predicted"/>
<evidence type="ECO:0000313" key="4">
    <source>
        <dbReference type="Proteomes" id="UP000555564"/>
    </source>
</evidence>
<dbReference type="Gene3D" id="1.10.443.10">
    <property type="entry name" value="Intergrase catalytic core"/>
    <property type="match status" value="1"/>
</dbReference>
<dbReference type="EMBL" id="JACHIU010000001">
    <property type="protein sequence ID" value="MBB6476472.1"/>
    <property type="molecule type" value="Genomic_DNA"/>
</dbReference>
<dbReference type="SUPFAM" id="SSF56349">
    <property type="entry name" value="DNA breaking-rejoining enzymes"/>
    <property type="match status" value="1"/>
</dbReference>
<comment type="caution">
    <text evidence="3">The sequence shown here is derived from an EMBL/GenBank/DDBJ whole genome shotgun (WGS) entry which is preliminary data.</text>
</comment>
<dbReference type="InterPro" id="IPR011010">
    <property type="entry name" value="DNA_brk_join_enz"/>
</dbReference>
<dbReference type="InterPro" id="IPR013762">
    <property type="entry name" value="Integrase-like_cat_sf"/>
</dbReference>
<gene>
    <name evidence="3" type="ORF">BJ992_005903</name>
</gene>
<protein>
    <submittedName>
        <fullName evidence="3">Integrase</fullName>
    </submittedName>
</protein>
<dbReference type="PANTHER" id="PTHR30349">
    <property type="entry name" value="PHAGE INTEGRASE-RELATED"/>
    <property type="match status" value="1"/>
</dbReference>
<dbReference type="Proteomes" id="UP000555564">
    <property type="component" value="Unassembled WGS sequence"/>
</dbReference>
<dbReference type="Pfam" id="PF00589">
    <property type="entry name" value="Phage_integrase"/>
    <property type="match status" value="1"/>
</dbReference>
<dbReference type="GO" id="GO:0015074">
    <property type="term" value="P:DNA integration"/>
    <property type="evidence" value="ECO:0007669"/>
    <property type="project" value="InterPro"/>
</dbReference>
<evidence type="ECO:0000259" key="2">
    <source>
        <dbReference type="PROSITE" id="PS51898"/>
    </source>
</evidence>
<dbReference type="InterPro" id="IPR050090">
    <property type="entry name" value="Tyrosine_recombinase_XerCD"/>
</dbReference>
<keyword evidence="1" id="KW-0233">DNA recombination</keyword>